<evidence type="ECO:0000256" key="1">
    <source>
        <dbReference type="ARBA" id="ARBA00007558"/>
    </source>
</evidence>
<dbReference type="OrthoDB" id="19606at2759"/>
<name>A0A137PEL2_CONC2</name>
<evidence type="ECO:0000259" key="2">
    <source>
        <dbReference type="Pfam" id="PF04884"/>
    </source>
</evidence>
<dbReference type="Pfam" id="PF04884">
    <property type="entry name" value="UVB_sens_prot"/>
    <property type="match status" value="1"/>
</dbReference>
<dbReference type="InterPro" id="IPR054549">
    <property type="entry name" value="UVB_sens_RUS_dom"/>
</dbReference>
<sequence length="428" mass="48517">MKFSNTQFEIDKTKSEAKLIKKESPTKSLGLSDKILYFRDDFRLKFITTFLPKDFPNSVGSGYWLFTKYQFLSNVAGTVTGVLSMQSLLFAVGLGNGSIPMAAALNWIIKDGLGQLGGVIYASRMGGKFDSEPKRHRFISSVVMQISYLMEVFSPLVPHLFLPLASVSNIFKNVSWLANSATRAPMNQSFALHNNLGDITGKSGSQSTAAAVIGTAIGVGVSSLTGGELVKVFVAFIPFCYLSLYWTYLSNNAVITKNLNHQRMEIILSNYFEKYLQNPIHDQPLIDSIKLLTPKQVSYNETFVFPFKTSNKYEIVVNSNIKHFITNDDELVRKLKQTLSNLDHYLVYVKNSKIYLWYIDTPSSNHILQGYYHASWINYRLTQNPLINANELEFSVEKFECFYDKLTQIGWDTNHLHLSKVKYNLKTI</sequence>
<accession>A0A137PEL2</accession>
<reference evidence="3 4" key="1">
    <citation type="journal article" date="2015" name="Genome Biol. Evol.">
        <title>Phylogenomic analyses indicate that early fungi evolved digesting cell walls of algal ancestors of land plants.</title>
        <authorList>
            <person name="Chang Y."/>
            <person name="Wang S."/>
            <person name="Sekimoto S."/>
            <person name="Aerts A.L."/>
            <person name="Choi C."/>
            <person name="Clum A."/>
            <person name="LaButti K.M."/>
            <person name="Lindquist E.A."/>
            <person name="Yee Ngan C."/>
            <person name="Ohm R.A."/>
            <person name="Salamov A.A."/>
            <person name="Grigoriev I.V."/>
            <person name="Spatafora J.W."/>
            <person name="Berbee M.L."/>
        </authorList>
    </citation>
    <scope>NUCLEOTIDE SEQUENCE [LARGE SCALE GENOMIC DNA]</scope>
    <source>
        <strain evidence="3 4">NRRL 28638</strain>
    </source>
</reference>
<protein>
    <submittedName>
        <fullName evidence="3">DUF647-domain-containing protein</fullName>
    </submittedName>
</protein>
<dbReference type="AlphaFoldDB" id="A0A137PEL2"/>
<comment type="similarity">
    <text evidence="1">Belongs to the RUS1 family.</text>
</comment>
<gene>
    <name evidence="3" type="ORF">CONCODRAFT_3647</name>
</gene>
<dbReference type="InterPro" id="IPR006968">
    <property type="entry name" value="RUS_fam"/>
</dbReference>
<keyword evidence="4" id="KW-1185">Reference proteome</keyword>
<evidence type="ECO:0000313" key="4">
    <source>
        <dbReference type="Proteomes" id="UP000070444"/>
    </source>
</evidence>
<dbReference type="Proteomes" id="UP000070444">
    <property type="component" value="Unassembled WGS sequence"/>
</dbReference>
<dbReference type="PANTHER" id="PTHR12770">
    <property type="entry name" value="RUS1 FAMILY PROTEIN C16ORF58"/>
    <property type="match status" value="1"/>
</dbReference>
<dbReference type="EMBL" id="KQ964437">
    <property type="protein sequence ID" value="KXN73415.1"/>
    <property type="molecule type" value="Genomic_DNA"/>
</dbReference>
<dbReference type="PANTHER" id="PTHR12770:SF22">
    <property type="entry name" value="PROTEIN ROOT UVB SENSITIVE 1, CHLOROPLASTIC"/>
    <property type="match status" value="1"/>
</dbReference>
<proteinExistence type="inferred from homology"/>
<evidence type="ECO:0000313" key="3">
    <source>
        <dbReference type="EMBL" id="KXN73415.1"/>
    </source>
</evidence>
<organism evidence="3 4">
    <name type="scientific">Conidiobolus coronatus (strain ATCC 28846 / CBS 209.66 / NRRL 28638)</name>
    <name type="common">Delacroixia coronata</name>
    <dbReference type="NCBI Taxonomy" id="796925"/>
    <lineage>
        <taxon>Eukaryota</taxon>
        <taxon>Fungi</taxon>
        <taxon>Fungi incertae sedis</taxon>
        <taxon>Zoopagomycota</taxon>
        <taxon>Entomophthoromycotina</taxon>
        <taxon>Entomophthoromycetes</taxon>
        <taxon>Entomophthorales</taxon>
        <taxon>Ancylistaceae</taxon>
        <taxon>Conidiobolus</taxon>
    </lineage>
</organism>
<feature type="domain" description="Protein root UVB sensitive/RUS" evidence="2">
    <location>
        <begin position="45"/>
        <end position="274"/>
    </location>
</feature>
<dbReference type="OMA" id="HASWINY"/>